<sequence length="79" mass="9092">MINNKCEIALRFGISSIQQESLRVQRCRVLLMEFKGKASFQWIPSRCDETTDFLANKGTAILQMPCRHLPLHSAKLEIE</sequence>
<accession>A0A8X6QXN8</accession>
<dbReference type="AlphaFoldDB" id="A0A8X6QXN8"/>
<gene>
    <name evidence="1" type="ORF">NPIL_384401</name>
</gene>
<dbReference type="EMBL" id="BMAW01132102">
    <property type="protein sequence ID" value="GFU42008.1"/>
    <property type="molecule type" value="Genomic_DNA"/>
</dbReference>
<comment type="caution">
    <text evidence="1">The sequence shown here is derived from an EMBL/GenBank/DDBJ whole genome shotgun (WGS) entry which is preliminary data.</text>
</comment>
<keyword evidence="2" id="KW-1185">Reference proteome</keyword>
<evidence type="ECO:0000313" key="1">
    <source>
        <dbReference type="EMBL" id="GFU42008.1"/>
    </source>
</evidence>
<dbReference type="OrthoDB" id="6424749at2759"/>
<dbReference type="Proteomes" id="UP000887013">
    <property type="component" value="Unassembled WGS sequence"/>
</dbReference>
<protein>
    <submittedName>
        <fullName evidence="1">Uncharacterized protein</fullName>
    </submittedName>
</protein>
<organism evidence="1 2">
    <name type="scientific">Nephila pilipes</name>
    <name type="common">Giant wood spider</name>
    <name type="synonym">Nephila maculata</name>
    <dbReference type="NCBI Taxonomy" id="299642"/>
    <lineage>
        <taxon>Eukaryota</taxon>
        <taxon>Metazoa</taxon>
        <taxon>Ecdysozoa</taxon>
        <taxon>Arthropoda</taxon>
        <taxon>Chelicerata</taxon>
        <taxon>Arachnida</taxon>
        <taxon>Araneae</taxon>
        <taxon>Araneomorphae</taxon>
        <taxon>Entelegynae</taxon>
        <taxon>Araneoidea</taxon>
        <taxon>Nephilidae</taxon>
        <taxon>Nephila</taxon>
    </lineage>
</organism>
<evidence type="ECO:0000313" key="2">
    <source>
        <dbReference type="Proteomes" id="UP000887013"/>
    </source>
</evidence>
<name>A0A8X6QXN8_NEPPI</name>
<reference evidence="1" key="1">
    <citation type="submission" date="2020-08" db="EMBL/GenBank/DDBJ databases">
        <title>Multicomponent nature underlies the extraordinary mechanical properties of spider dragline silk.</title>
        <authorList>
            <person name="Kono N."/>
            <person name="Nakamura H."/>
            <person name="Mori M."/>
            <person name="Yoshida Y."/>
            <person name="Ohtoshi R."/>
            <person name="Malay A.D."/>
            <person name="Moran D.A.P."/>
            <person name="Tomita M."/>
            <person name="Numata K."/>
            <person name="Arakawa K."/>
        </authorList>
    </citation>
    <scope>NUCLEOTIDE SEQUENCE</scope>
</reference>
<proteinExistence type="predicted"/>